<evidence type="ECO:0000313" key="2">
    <source>
        <dbReference type="Proteomes" id="UP000078546"/>
    </source>
</evidence>
<sequence length="92" mass="10641">MTVNTIVARKDYNDYKLCIQSNKNSSNAKEKCSSKLNKAIDTTTQIISRECIAHTEDLYKCFKHSFRLSFCDKEIIEKLQNCHSDVLKFITS</sequence>
<name>A0A1A8XDD7_PLAOA</name>
<organism evidence="1 2">
    <name type="scientific">Plasmodium ovale curtisi</name>
    <dbReference type="NCBI Taxonomy" id="864141"/>
    <lineage>
        <taxon>Eukaryota</taxon>
        <taxon>Sar</taxon>
        <taxon>Alveolata</taxon>
        <taxon>Apicomplexa</taxon>
        <taxon>Aconoidasida</taxon>
        <taxon>Haemosporida</taxon>
        <taxon>Plasmodiidae</taxon>
        <taxon>Plasmodium</taxon>
        <taxon>Plasmodium (Plasmodium)</taxon>
    </lineage>
</organism>
<proteinExistence type="predicted"/>
<accession>A0A1A8XDD7</accession>
<dbReference type="Proteomes" id="UP000078546">
    <property type="component" value="Unassembled WGS sequence"/>
</dbReference>
<dbReference type="VEuPathDB" id="PlasmoDB:PocGH01_12047000"/>
<gene>
    <name evidence="1" type="ORF">POVCU1_070360</name>
</gene>
<protein>
    <submittedName>
        <fullName evidence="1">Uncharacterized protein</fullName>
    </submittedName>
</protein>
<evidence type="ECO:0000313" key="1">
    <source>
        <dbReference type="EMBL" id="SBT01872.1"/>
    </source>
</evidence>
<reference evidence="2" key="1">
    <citation type="submission" date="2016-05" db="EMBL/GenBank/DDBJ databases">
        <authorList>
            <person name="Naeem Raeece"/>
        </authorList>
    </citation>
    <scope>NUCLEOTIDE SEQUENCE [LARGE SCALE GENOMIC DNA]</scope>
</reference>
<dbReference type="AlphaFoldDB" id="A0A1A8XDD7"/>
<dbReference type="EMBL" id="FLQV01002828">
    <property type="protein sequence ID" value="SBT01872.1"/>
    <property type="molecule type" value="Genomic_DNA"/>
</dbReference>